<dbReference type="Pfam" id="PF22936">
    <property type="entry name" value="Pol_BBD"/>
    <property type="match status" value="1"/>
</dbReference>
<keyword evidence="1" id="KW-0378">Hydrolase</keyword>
<evidence type="ECO:0000313" key="6">
    <source>
        <dbReference type="EMBL" id="GAA0154298.1"/>
    </source>
</evidence>
<reference evidence="6 7" key="1">
    <citation type="submission" date="2024-01" db="EMBL/GenBank/DDBJ databases">
        <title>The complete chloroplast genome sequence of Lithospermum erythrorhizon: insights into the phylogenetic relationship among Boraginaceae species and the maternal lineages of purple gromwells.</title>
        <authorList>
            <person name="Okada T."/>
            <person name="Watanabe K."/>
        </authorList>
    </citation>
    <scope>NUCLEOTIDE SEQUENCE [LARGE SCALE GENOMIC DNA]</scope>
</reference>
<comment type="caution">
    <text evidence="6">The sequence shown here is derived from an EMBL/GenBank/DDBJ whole genome shotgun (WGS) entry which is preliminary data.</text>
</comment>
<protein>
    <recommendedName>
        <fullName evidence="8">Polyprotein</fullName>
    </recommendedName>
</protein>
<dbReference type="InterPro" id="IPR001584">
    <property type="entry name" value="Integrase_cat-core"/>
</dbReference>
<keyword evidence="2" id="KW-0862">Zinc</keyword>
<proteinExistence type="predicted"/>
<dbReference type="Pfam" id="PF13976">
    <property type="entry name" value="gag_pre-integrs"/>
    <property type="match status" value="1"/>
</dbReference>
<dbReference type="InterPro" id="IPR039537">
    <property type="entry name" value="Retrotran_Ty1/copia-like"/>
</dbReference>
<feature type="compositionally biased region" description="Gly residues" evidence="3">
    <location>
        <begin position="76"/>
        <end position="88"/>
    </location>
</feature>
<dbReference type="GO" id="GO:0006508">
    <property type="term" value="P:proteolysis"/>
    <property type="evidence" value="ECO:0007669"/>
    <property type="project" value="UniProtKB-KW"/>
</dbReference>
<keyword evidence="7" id="KW-1185">Reference proteome</keyword>
<evidence type="ECO:0000259" key="5">
    <source>
        <dbReference type="PROSITE" id="PS50994"/>
    </source>
</evidence>
<gene>
    <name evidence="6" type="ORF">LIER_12323</name>
</gene>
<dbReference type="GO" id="GO:0015074">
    <property type="term" value="P:DNA integration"/>
    <property type="evidence" value="ECO:0007669"/>
    <property type="project" value="InterPro"/>
</dbReference>
<dbReference type="Gene3D" id="3.30.420.10">
    <property type="entry name" value="Ribonuclease H-like superfamily/Ribonuclease H"/>
    <property type="match status" value="1"/>
</dbReference>
<keyword evidence="1" id="KW-0645">Protease</keyword>
<dbReference type="PROSITE" id="PS50158">
    <property type="entry name" value="ZF_CCHC"/>
    <property type="match status" value="1"/>
</dbReference>
<evidence type="ECO:0000313" key="7">
    <source>
        <dbReference type="Proteomes" id="UP001454036"/>
    </source>
</evidence>
<evidence type="ECO:0008006" key="8">
    <source>
        <dbReference type="Google" id="ProtNLM"/>
    </source>
</evidence>
<feature type="domain" description="Integrase catalytic" evidence="5">
    <location>
        <begin position="328"/>
        <end position="504"/>
    </location>
</feature>
<evidence type="ECO:0000259" key="4">
    <source>
        <dbReference type="PROSITE" id="PS50158"/>
    </source>
</evidence>
<keyword evidence="2" id="KW-0479">Metal-binding</keyword>
<dbReference type="EMBL" id="BAABME010002364">
    <property type="protein sequence ID" value="GAA0154298.1"/>
    <property type="molecule type" value="Genomic_DNA"/>
</dbReference>
<dbReference type="GO" id="GO:0003676">
    <property type="term" value="F:nucleic acid binding"/>
    <property type="evidence" value="ECO:0007669"/>
    <property type="project" value="InterPro"/>
</dbReference>
<dbReference type="InterPro" id="IPR012337">
    <property type="entry name" value="RNaseH-like_sf"/>
</dbReference>
<dbReference type="InterPro" id="IPR036397">
    <property type="entry name" value="RNaseH_sf"/>
</dbReference>
<evidence type="ECO:0000256" key="2">
    <source>
        <dbReference type="PROSITE-ProRule" id="PRU00047"/>
    </source>
</evidence>
<feature type="domain" description="CCHC-type" evidence="4">
    <location>
        <begin position="100"/>
        <end position="115"/>
    </location>
</feature>
<dbReference type="InterPro" id="IPR054722">
    <property type="entry name" value="PolX-like_BBD"/>
</dbReference>
<dbReference type="SUPFAM" id="SSF57756">
    <property type="entry name" value="Retrovirus zinc finger-like domains"/>
    <property type="match status" value="1"/>
</dbReference>
<feature type="region of interest" description="Disordered" evidence="3">
    <location>
        <begin position="68"/>
        <end position="90"/>
    </location>
</feature>
<feature type="compositionally biased region" description="Acidic residues" evidence="3">
    <location>
        <begin position="652"/>
        <end position="662"/>
    </location>
</feature>
<dbReference type="AlphaFoldDB" id="A0AAV3PSN5"/>
<dbReference type="GO" id="GO:0008233">
    <property type="term" value="F:peptidase activity"/>
    <property type="evidence" value="ECO:0007669"/>
    <property type="project" value="UniProtKB-KW"/>
</dbReference>
<feature type="region of interest" description="Disordered" evidence="3">
    <location>
        <begin position="578"/>
        <end position="662"/>
    </location>
</feature>
<dbReference type="Proteomes" id="UP001454036">
    <property type="component" value="Unassembled WGS sequence"/>
</dbReference>
<dbReference type="InterPro" id="IPR001878">
    <property type="entry name" value="Znf_CCHC"/>
</dbReference>
<name>A0AAV3PSN5_LITER</name>
<dbReference type="InterPro" id="IPR057670">
    <property type="entry name" value="SH3_retrovirus"/>
</dbReference>
<organism evidence="6 7">
    <name type="scientific">Lithospermum erythrorhizon</name>
    <name type="common">Purple gromwell</name>
    <name type="synonym">Lithospermum officinale var. erythrorhizon</name>
    <dbReference type="NCBI Taxonomy" id="34254"/>
    <lineage>
        <taxon>Eukaryota</taxon>
        <taxon>Viridiplantae</taxon>
        <taxon>Streptophyta</taxon>
        <taxon>Embryophyta</taxon>
        <taxon>Tracheophyta</taxon>
        <taxon>Spermatophyta</taxon>
        <taxon>Magnoliopsida</taxon>
        <taxon>eudicotyledons</taxon>
        <taxon>Gunneridae</taxon>
        <taxon>Pentapetalae</taxon>
        <taxon>asterids</taxon>
        <taxon>lamiids</taxon>
        <taxon>Boraginales</taxon>
        <taxon>Boraginaceae</taxon>
        <taxon>Boraginoideae</taxon>
        <taxon>Lithospermeae</taxon>
        <taxon>Lithospermum</taxon>
    </lineage>
</organism>
<keyword evidence="2" id="KW-0863">Zinc-finger</keyword>
<accession>A0AAV3PSN5</accession>
<dbReference type="Pfam" id="PF00665">
    <property type="entry name" value="rve"/>
    <property type="match status" value="1"/>
</dbReference>
<dbReference type="PROSITE" id="PS50994">
    <property type="entry name" value="INTEGRASE"/>
    <property type="match status" value="1"/>
</dbReference>
<dbReference type="InterPro" id="IPR036875">
    <property type="entry name" value="Znf_CCHC_sf"/>
</dbReference>
<dbReference type="GO" id="GO:0008270">
    <property type="term" value="F:zinc ion binding"/>
    <property type="evidence" value="ECO:0007669"/>
    <property type="project" value="UniProtKB-KW"/>
</dbReference>
<dbReference type="InterPro" id="IPR025724">
    <property type="entry name" value="GAG-pre-integrase_dom"/>
</dbReference>
<dbReference type="Pfam" id="PF25597">
    <property type="entry name" value="SH3_retrovirus"/>
    <property type="match status" value="1"/>
</dbReference>
<dbReference type="PANTHER" id="PTHR42648:SF18">
    <property type="entry name" value="RETROTRANSPOSON, UNCLASSIFIED-LIKE PROTEIN"/>
    <property type="match status" value="1"/>
</dbReference>
<dbReference type="SUPFAM" id="SSF53098">
    <property type="entry name" value="Ribonuclease H-like"/>
    <property type="match status" value="1"/>
</dbReference>
<dbReference type="PANTHER" id="PTHR42648">
    <property type="entry name" value="TRANSPOSASE, PUTATIVE-RELATED"/>
    <property type="match status" value="1"/>
</dbReference>
<sequence length="662" mass="75576">MNDSKIVQKILRTLTDKYTYVVVSIEESQDIEAMTVDELQNSLSTHEQKFTRKSREEGGVEQVLKVEGRYGERSSRGGGTFRGRGRSGGRQYTNKATVECFKCHNLGHFQYECPRWNKEAHYAELEDEDDFLLMARIEEEESKKCVWYIDSGCNNHMCKDESMFTSLDKTFSHSVKLGNNDNLQVTGRGNVKMQVKDTTYTITDVYFVPTLKSNLLSVGQFQDKGLAILFKEGTCYVYHPRRGEIIRSVMATNRMFTITLECNTERVQSGECLQATSNELSMLWHQRYGHLNFKGLKTLHDKKMVIGLPELKGEAIVCTDCLNGKQTRNPIPKQSNWREVAVLELIHSDLCGPISPTSNSGKRYFLCFIDDFSTKGWAYLLANKSDTLYHFKIFKALVEKESGKNIKCLRTDRGGEYLSSDFNAYCNEHGIKRQLTNPYTPQQNGVAERRNRTVMNMVRAMLSAKNMPKTLWPEAVNWTFYILNRCPTLAVKDMTPQEAWNGVKPSVIDLKIWGCLVHAHVPNVHRSKLDNRSSMCIFLGVSHETKGYRRQKLGLGKDYESQVSTTLVWEDAEIGTTIEQQQNNVDQEAAADQPGEMDQKTVDDENTEIEDNDTDAATPEQQPQSSQGRDNTTQRRIQRTPRWMQDYVSGEDISEDEAVGNQ</sequence>
<feature type="compositionally biased region" description="Acidic residues" evidence="3">
    <location>
        <begin position="604"/>
        <end position="614"/>
    </location>
</feature>
<evidence type="ECO:0000256" key="3">
    <source>
        <dbReference type="SAM" id="MobiDB-lite"/>
    </source>
</evidence>
<feature type="compositionally biased region" description="Polar residues" evidence="3">
    <location>
        <begin position="619"/>
        <end position="635"/>
    </location>
</feature>
<evidence type="ECO:0000256" key="1">
    <source>
        <dbReference type="ARBA" id="ARBA00022670"/>
    </source>
</evidence>